<organism evidence="1 2">
    <name type="scientific">Eiseniibacteriota bacterium</name>
    <dbReference type="NCBI Taxonomy" id="2212470"/>
    <lineage>
        <taxon>Bacteria</taxon>
        <taxon>Candidatus Eiseniibacteriota</taxon>
    </lineage>
</organism>
<sequence length="261" mass="28927">MTSFAFAADRLVTVEDNDFEVTREVVKSIEAAGGRVKIVIPPHFIIADMPDAGQGRLLMAQQASQIHDGELEAVDFQRFGPDATHVIAAWNNVFMGQARQAGLEEAPSPTHRPLINDALMPEDAGNRLLMNPPGAKYYDTSELMLGDITLAVVLAESDGSIDPQSENWTTTEKNNVTSEIINGLNWYVSKAKWRDLTFYTVFQYDVPTGYEPITRNGPSGDVTWVRDCLDYLGQTTSRDYCNNLRDSLGTDWAVVNYLADS</sequence>
<reference evidence="1 2" key="1">
    <citation type="submission" date="2024-09" db="EMBL/GenBank/DDBJ databases">
        <authorList>
            <person name="D'Angelo T."/>
        </authorList>
    </citation>
    <scope>NUCLEOTIDE SEQUENCE [LARGE SCALE GENOMIC DNA]</scope>
    <source>
        <strain evidence="1">SAG AM-311-F02</strain>
    </source>
</reference>
<evidence type="ECO:0000313" key="1">
    <source>
        <dbReference type="EMBL" id="MFC1799641.1"/>
    </source>
</evidence>
<comment type="caution">
    <text evidence="1">The sequence shown here is derived from an EMBL/GenBank/DDBJ whole genome shotgun (WGS) entry which is preliminary data.</text>
</comment>
<dbReference type="Proteomes" id="UP001594288">
    <property type="component" value="Unassembled WGS sequence"/>
</dbReference>
<gene>
    <name evidence="1" type="ORF">ACFL2Z_01860</name>
</gene>
<dbReference type="EMBL" id="JBHPEI010000018">
    <property type="protein sequence ID" value="MFC1799641.1"/>
    <property type="molecule type" value="Genomic_DNA"/>
</dbReference>
<name>A0ABV6YNL5_UNCEI</name>
<protein>
    <submittedName>
        <fullName evidence="1">Uncharacterized protein</fullName>
    </submittedName>
</protein>
<feature type="non-terminal residue" evidence="1">
    <location>
        <position position="261"/>
    </location>
</feature>
<keyword evidence="2" id="KW-1185">Reference proteome</keyword>
<evidence type="ECO:0000313" key="2">
    <source>
        <dbReference type="Proteomes" id="UP001594288"/>
    </source>
</evidence>
<accession>A0ABV6YNL5</accession>
<proteinExistence type="predicted"/>